<reference evidence="2 3" key="1">
    <citation type="submission" date="2019-04" db="EMBL/GenBank/DDBJ databases">
        <title>An improved genome assembly and genetic linkage map for asparagus bean, Vigna unguiculata ssp. sesquipedialis.</title>
        <authorList>
            <person name="Xia Q."/>
            <person name="Zhang R."/>
            <person name="Dong Y."/>
        </authorList>
    </citation>
    <scope>NUCLEOTIDE SEQUENCE [LARGE SCALE GENOMIC DNA]</scope>
    <source>
        <tissue evidence="2">Leaf</tissue>
    </source>
</reference>
<dbReference type="AlphaFoldDB" id="A0A4D6MSM7"/>
<feature type="compositionally biased region" description="Polar residues" evidence="1">
    <location>
        <begin position="119"/>
        <end position="128"/>
    </location>
</feature>
<evidence type="ECO:0000313" key="3">
    <source>
        <dbReference type="Proteomes" id="UP000501690"/>
    </source>
</evidence>
<proteinExistence type="predicted"/>
<keyword evidence="3" id="KW-1185">Reference proteome</keyword>
<dbReference type="Proteomes" id="UP000501690">
    <property type="component" value="Linkage Group LG8"/>
</dbReference>
<feature type="region of interest" description="Disordered" evidence="1">
    <location>
        <begin position="106"/>
        <end position="141"/>
    </location>
</feature>
<sequence length="162" mass="18916">MTMEDDAIQRVRELQEITKNTRESHKCREKSAATVAGEAWPKVRKFGGSPTLVEEEEGLAWWWRDVGTVAERERDDWPEQRGRRRDATTAAQRWQHNMGARVVVSPEVAKRERGDNDSDNTTMAAQQWQHKKESSRWSHRKLQREMKEIACTRKKGVSVFEP</sequence>
<evidence type="ECO:0000313" key="2">
    <source>
        <dbReference type="EMBL" id="QCE02927.1"/>
    </source>
</evidence>
<evidence type="ECO:0000256" key="1">
    <source>
        <dbReference type="SAM" id="MobiDB-lite"/>
    </source>
</evidence>
<organism evidence="2 3">
    <name type="scientific">Vigna unguiculata</name>
    <name type="common">Cowpea</name>
    <dbReference type="NCBI Taxonomy" id="3917"/>
    <lineage>
        <taxon>Eukaryota</taxon>
        <taxon>Viridiplantae</taxon>
        <taxon>Streptophyta</taxon>
        <taxon>Embryophyta</taxon>
        <taxon>Tracheophyta</taxon>
        <taxon>Spermatophyta</taxon>
        <taxon>Magnoliopsida</taxon>
        <taxon>eudicotyledons</taxon>
        <taxon>Gunneridae</taxon>
        <taxon>Pentapetalae</taxon>
        <taxon>rosids</taxon>
        <taxon>fabids</taxon>
        <taxon>Fabales</taxon>
        <taxon>Fabaceae</taxon>
        <taxon>Papilionoideae</taxon>
        <taxon>50 kb inversion clade</taxon>
        <taxon>NPAAA clade</taxon>
        <taxon>indigoferoid/millettioid clade</taxon>
        <taxon>Phaseoleae</taxon>
        <taxon>Vigna</taxon>
    </lineage>
</organism>
<accession>A0A4D6MSM7</accession>
<feature type="region of interest" description="Disordered" evidence="1">
    <location>
        <begin position="74"/>
        <end position="93"/>
    </location>
</feature>
<protein>
    <submittedName>
        <fullName evidence="2">Uncharacterized protein</fullName>
    </submittedName>
</protein>
<name>A0A4D6MSM7_VIGUN</name>
<dbReference type="EMBL" id="CP039352">
    <property type="protein sequence ID" value="QCE02927.1"/>
    <property type="molecule type" value="Genomic_DNA"/>
</dbReference>
<feature type="compositionally biased region" description="Basic and acidic residues" evidence="1">
    <location>
        <begin position="74"/>
        <end position="87"/>
    </location>
</feature>
<gene>
    <name evidence="2" type="ORF">DEO72_LG8g943</name>
</gene>